<dbReference type="Pfam" id="PF16168">
    <property type="entry name" value="AIDA"/>
    <property type="match status" value="1"/>
</dbReference>
<dbReference type="InterPro" id="IPR012332">
    <property type="entry name" value="Autotransporter_pectin_lyase_C"/>
</dbReference>
<dbReference type="InterPro" id="IPR030930">
    <property type="entry name" value="AIDA"/>
</dbReference>
<name>A0A377AKS8_ECOLX</name>
<gene>
    <name evidence="1" type="primary">tibA_2</name>
    <name evidence="1" type="ORF">NCTC9962_00840</name>
</gene>
<evidence type="ECO:0000313" key="2">
    <source>
        <dbReference type="Proteomes" id="UP000254052"/>
    </source>
</evidence>
<organism evidence="1 2">
    <name type="scientific">Escherichia coli</name>
    <dbReference type="NCBI Taxonomy" id="562"/>
    <lineage>
        <taxon>Bacteria</taxon>
        <taxon>Pseudomonadati</taxon>
        <taxon>Pseudomonadota</taxon>
        <taxon>Gammaproteobacteria</taxon>
        <taxon>Enterobacterales</taxon>
        <taxon>Enterobacteriaceae</taxon>
        <taxon>Escherichia</taxon>
    </lineage>
</organism>
<dbReference type="AlphaFoldDB" id="A0A377AKS8"/>
<protein>
    <submittedName>
        <fullName evidence="1">ABC transporter ATP-binding protein</fullName>
    </submittedName>
</protein>
<keyword evidence="1" id="KW-0067">ATP-binding</keyword>
<dbReference type="EMBL" id="UGED01000003">
    <property type="protein sequence ID" value="STL13157.1"/>
    <property type="molecule type" value="Genomic_DNA"/>
</dbReference>
<reference evidence="1 2" key="1">
    <citation type="submission" date="2018-06" db="EMBL/GenBank/DDBJ databases">
        <authorList>
            <consortium name="Pathogen Informatics"/>
            <person name="Doyle S."/>
        </authorList>
    </citation>
    <scope>NUCLEOTIDE SEQUENCE [LARGE SCALE GENOMIC DNA]</scope>
    <source>
        <strain evidence="1 2">NCTC9962</strain>
    </source>
</reference>
<accession>A0A377AKS8</accession>
<proteinExistence type="predicted"/>
<dbReference type="Proteomes" id="UP000254052">
    <property type="component" value="Unassembled WGS sequence"/>
</dbReference>
<dbReference type="Gene3D" id="2.160.20.20">
    <property type="match status" value="1"/>
</dbReference>
<evidence type="ECO:0000313" key="1">
    <source>
        <dbReference type="EMBL" id="STL13157.1"/>
    </source>
</evidence>
<sequence length="112" mass="11868">MLENTGELTVVAKTSAKNTTIDAGGKLIVQKEAKTDTSRLNNGGILEVQDGGEAKHVEQQSGGALIASTTSGTLIEGTNSYGDAFYIRNSEAKNVVLGKCWLINSRHWFPGS</sequence>
<dbReference type="GO" id="GO:0005524">
    <property type="term" value="F:ATP binding"/>
    <property type="evidence" value="ECO:0007669"/>
    <property type="project" value="UniProtKB-KW"/>
</dbReference>
<keyword evidence="1" id="KW-0547">Nucleotide-binding</keyword>